<dbReference type="EMBL" id="WOWR01000026">
    <property type="protein sequence ID" value="KAF0253403.1"/>
    <property type="molecule type" value="Genomic_DNA"/>
</dbReference>
<comment type="caution">
    <text evidence="1">The sequence shown here is derived from an EMBL/GenBank/DDBJ whole genome shotgun (WGS) entry which is preliminary data.</text>
</comment>
<gene>
    <name evidence="1" type="ORF">GN299_18385</name>
</gene>
<dbReference type="RefSeq" id="WP_156859339.1">
    <property type="nucleotide sequence ID" value="NZ_WOWR01000026.1"/>
</dbReference>
<protein>
    <submittedName>
        <fullName evidence="1">Uncharacterized protein</fullName>
    </submittedName>
</protein>
<name>A0A7V8EEK5_PSEPU</name>
<dbReference type="AlphaFoldDB" id="A0A7V8EEK5"/>
<proteinExistence type="predicted"/>
<organism evidence="1 2">
    <name type="scientific">Pseudomonas putida</name>
    <name type="common">Arthrobacter siderocapsulatus</name>
    <dbReference type="NCBI Taxonomy" id="303"/>
    <lineage>
        <taxon>Bacteria</taxon>
        <taxon>Pseudomonadati</taxon>
        <taxon>Pseudomonadota</taxon>
        <taxon>Gammaproteobacteria</taxon>
        <taxon>Pseudomonadales</taxon>
        <taxon>Pseudomonadaceae</taxon>
        <taxon>Pseudomonas</taxon>
    </lineage>
</organism>
<dbReference type="Proteomes" id="UP000442695">
    <property type="component" value="Unassembled WGS sequence"/>
</dbReference>
<reference evidence="1 2" key="1">
    <citation type="submission" date="2019-12" db="EMBL/GenBank/DDBJ databases">
        <authorList>
            <person name="Woiski C."/>
        </authorList>
    </citation>
    <scope>NUCLEOTIDE SEQUENCE [LARGE SCALE GENOMIC DNA]</scope>
    <source>
        <strain evidence="1 2">BOE100</strain>
    </source>
</reference>
<evidence type="ECO:0000313" key="2">
    <source>
        <dbReference type="Proteomes" id="UP000442695"/>
    </source>
</evidence>
<accession>A0A7V8EEK5</accession>
<sequence length="75" mass="8468">MKISISNAKMMFSKAVQAAQCRLEIARAVMVCTISVVRLKRLHPVRHAVKRENVCYSLRASLLDLQLATEKLKSI</sequence>
<evidence type="ECO:0000313" key="1">
    <source>
        <dbReference type="EMBL" id="KAF0253403.1"/>
    </source>
</evidence>